<feature type="transmembrane region" description="Helical" evidence="1">
    <location>
        <begin position="194"/>
        <end position="219"/>
    </location>
</feature>
<name>A0A7S1TUI2_9STRA</name>
<keyword evidence="1" id="KW-1133">Transmembrane helix</keyword>
<feature type="transmembrane region" description="Helical" evidence="1">
    <location>
        <begin position="111"/>
        <end position="135"/>
    </location>
</feature>
<organism evidence="2">
    <name type="scientific">Phaeomonas parva</name>
    <dbReference type="NCBI Taxonomy" id="124430"/>
    <lineage>
        <taxon>Eukaryota</taxon>
        <taxon>Sar</taxon>
        <taxon>Stramenopiles</taxon>
        <taxon>Ochrophyta</taxon>
        <taxon>Pinguiophyceae</taxon>
        <taxon>Pinguiochrysidales</taxon>
        <taxon>Pinguiochrysidaceae</taxon>
        <taxon>Phaeomonas</taxon>
    </lineage>
</organism>
<protein>
    <submittedName>
        <fullName evidence="2">Uncharacterized protein</fullName>
    </submittedName>
</protein>
<evidence type="ECO:0000256" key="1">
    <source>
        <dbReference type="SAM" id="Phobius"/>
    </source>
</evidence>
<gene>
    <name evidence="2" type="ORF">PPAR1163_LOCUS5305</name>
</gene>
<keyword evidence="1" id="KW-0472">Membrane</keyword>
<dbReference type="AlphaFoldDB" id="A0A7S1TUI2"/>
<feature type="transmembrane region" description="Helical" evidence="1">
    <location>
        <begin position="147"/>
        <end position="174"/>
    </location>
</feature>
<sequence>MAAFFGTFSDGGLAVLLALLFLQALGLIISLASKSVQGLEWASRIDSCGDGDDIRTDFYSTAFCVEYAGDRECYHYDESDADLAYSGLGVMDDDLAGEDIADSASMAFSVAMGFVIAHINLAFYAAFFTSIGLLLREKAGCCWRERVSFKVGYLLLLILMLACSFVSAVSVYVSPSLTRPLDENQESEICTNEVTMGYGVGVNVALVPFLIIHASLIVAPPRFFLKDKDAWGEDDDEEALYSPVYHMPKVIHLNFDDKLGSRR</sequence>
<dbReference type="EMBL" id="HBGJ01008425">
    <property type="protein sequence ID" value="CAD9246953.1"/>
    <property type="molecule type" value="Transcribed_RNA"/>
</dbReference>
<keyword evidence="1" id="KW-0812">Transmembrane</keyword>
<accession>A0A7S1TUI2</accession>
<reference evidence="2" key="1">
    <citation type="submission" date="2021-01" db="EMBL/GenBank/DDBJ databases">
        <authorList>
            <person name="Corre E."/>
            <person name="Pelletier E."/>
            <person name="Niang G."/>
            <person name="Scheremetjew M."/>
            <person name="Finn R."/>
            <person name="Kale V."/>
            <person name="Holt S."/>
            <person name="Cochrane G."/>
            <person name="Meng A."/>
            <person name="Brown T."/>
            <person name="Cohen L."/>
        </authorList>
    </citation>
    <scope>NUCLEOTIDE SEQUENCE</scope>
    <source>
        <strain evidence="2">CCMP2877</strain>
    </source>
</reference>
<proteinExistence type="predicted"/>
<evidence type="ECO:0000313" key="2">
    <source>
        <dbReference type="EMBL" id="CAD9246953.1"/>
    </source>
</evidence>